<proteinExistence type="predicted"/>
<gene>
    <name evidence="2" type="ORF">ACE1CC_22250</name>
</gene>
<dbReference type="RefSeq" id="WP_413272623.1">
    <property type="nucleotide sequence ID" value="NZ_JBHFNQ010000170.1"/>
</dbReference>
<organism evidence="2 3">
    <name type="scientific">Floridaenema aerugineum BLCC-F46</name>
    <dbReference type="NCBI Taxonomy" id="3153654"/>
    <lineage>
        <taxon>Bacteria</taxon>
        <taxon>Bacillati</taxon>
        <taxon>Cyanobacteriota</taxon>
        <taxon>Cyanophyceae</taxon>
        <taxon>Oscillatoriophycideae</taxon>
        <taxon>Aerosakkonematales</taxon>
        <taxon>Aerosakkonemataceae</taxon>
        <taxon>Floridanema</taxon>
        <taxon>Floridanema aerugineum</taxon>
    </lineage>
</organism>
<dbReference type="SUPFAM" id="SSF56436">
    <property type="entry name" value="C-type lectin-like"/>
    <property type="match status" value="1"/>
</dbReference>
<dbReference type="InterPro" id="IPR005532">
    <property type="entry name" value="SUMF_dom"/>
</dbReference>
<comment type="caution">
    <text evidence="2">The sequence shown here is derived from an EMBL/GenBank/DDBJ whole genome shotgun (WGS) entry which is preliminary data.</text>
</comment>
<dbReference type="InterPro" id="IPR051043">
    <property type="entry name" value="Sulfatase_Mod_Factor_Kinase"/>
</dbReference>
<evidence type="ECO:0000259" key="1">
    <source>
        <dbReference type="Pfam" id="PF03781"/>
    </source>
</evidence>
<protein>
    <submittedName>
        <fullName evidence="2">Formylglycine-generating enzyme family protein</fullName>
    </submittedName>
</protein>
<evidence type="ECO:0000313" key="2">
    <source>
        <dbReference type="EMBL" id="MFB2879587.1"/>
    </source>
</evidence>
<keyword evidence="3" id="KW-1185">Reference proteome</keyword>
<evidence type="ECO:0000313" key="3">
    <source>
        <dbReference type="Proteomes" id="UP001576774"/>
    </source>
</evidence>
<reference evidence="2 3" key="1">
    <citation type="submission" date="2024-09" db="EMBL/GenBank/DDBJ databases">
        <title>Floridaenema gen nov. (Aerosakkonemataceae, Aerosakkonematales ord. nov., Cyanobacteria) from benthic tropical and subtropical fresh waters, with the description of four new species.</title>
        <authorList>
            <person name="Moretto J.A."/>
            <person name="Berthold D.E."/>
            <person name="Lefler F.W."/>
            <person name="Huang I.-S."/>
            <person name="Laughinghouse H. IV."/>
        </authorList>
    </citation>
    <scope>NUCLEOTIDE SEQUENCE [LARGE SCALE GENOMIC DNA]</scope>
    <source>
        <strain evidence="2 3">BLCC-F46</strain>
    </source>
</reference>
<dbReference type="EMBL" id="JBHFNQ010000170">
    <property type="protein sequence ID" value="MFB2879587.1"/>
    <property type="molecule type" value="Genomic_DNA"/>
</dbReference>
<dbReference type="InterPro" id="IPR016187">
    <property type="entry name" value="CTDL_fold"/>
</dbReference>
<dbReference type="InterPro" id="IPR042095">
    <property type="entry name" value="SUMF_sf"/>
</dbReference>
<dbReference type="PANTHER" id="PTHR23150:SF19">
    <property type="entry name" value="FORMYLGLYCINE-GENERATING ENZYME"/>
    <property type="match status" value="1"/>
</dbReference>
<feature type="domain" description="Sulfatase-modifying factor enzyme-like" evidence="1">
    <location>
        <begin position="27"/>
        <end position="269"/>
    </location>
</feature>
<dbReference type="Pfam" id="PF03781">
    <property type="entry name" value="FGE-sulfatase"/>
    <property type="match status" value="1"/>
</dbReference>
<name>A0ABV4X9W2_9CYAN</name>
<dbReference type="Proteomes" id="UP001576774">
    <property type="component" value="Unassembled WGS sequence"/>
</dbReference>
<sequence length="275" mass="31145">MPKIVISYLQHEAEYFVEKLGAGVELDMVLIPGGSFMMGSPEYELGRSDNESPQHLVTIKPFFMGKYPITQAQWKAVAVLPPIKQELNLDPSHFKGANRPVERISWLDAVEFCDRLTEKTKRKYRLPSEAEWEYACRAETTTPFHFGETISRDFANYNGNYTYGAGSKGVTRGETTPCGSFGVANAFGLYDMHGNVWEWCADRWHDNYEGAPNDGSAWIDQPNQNQNESQIYRLLRGGSWYVNPEVCRSAVRINLVPGYNDFNIGFRVVCAAAWT</sequence>
<dbReference type="Gene3D" id="3.90.1580.10">
    <property type="entry name" value="paralog of FGE (formylglycine-generating enzyme)"/>
    <property type="match status" value="1"/>
</dbReference>
<accession>A0ABV4X9W2</accession>
<dbReference type="PANTHER" id="PTHR23150">
    <property type="entry name" value="SULFATASE MODIFYING FACTOR 1, 2"/>
    <property type="match status" value="1"/>
</dbReference>